<sequence length="79" mass="9061">MELENQGGFEKNLFNDDPEKRGPESKRPDDINFKLKIQQARDFMIAKALSEGLGKDEIMRIHSLADNEIAAMIDQLKEK</sequence>
<dbReference type="EMBL" id="MHIM01000034">
    <property type="protein sequence ID" value="OGY51544.1"/>
    <property type="molecule type" value="Genomic_DNA"/>
</dbReference>
<name>A0A1G1YH21_9BACT</name>
<feature type="compositionally biased region" description="Basic and acidic residues" evidence="1">
    <location>
        <begin position="13"/>
        <end position="30"/>
    </location>
</feature>
<organism evidence="2 3">
    <name type="scientific">Candidatus Buchananbacteria bacterium RIFCSPLOWO2_01_FULL_39_33</name>
    <dbReference type="NCBI Taxonomy" id="1797543"/>
    <lineage>
        <taxon>Bacteria</taxon>
        <taxon>Candidatus Buchananiibacteriota</taxon>
    </lineage>
</organism>
<gene>
    <name evidence="2" type="ORF">A3A02_01915</name>
</gene>
<evidence type="ECO:0000313" key="3">
    <source>
        <dbReference type="Proteomes" id="UP000177376"/>
    </source>
</evidence>
<evidence type="ECO:0000313" key="2">
    <source>
        <dbReference type="EMBL" id="OGY51544.1"/>
    </source>
</evidence>
<protein>
    <submittedName>
        <fullName evidence="2">Uncharacterized protein</fullName>
    </submittedName>
</protein>
<dbReference type="Proteomes" id="UP000177376">
    <property type="component" value="Unassembled WGS sequence"/>
</dbReference>
<evidence type="ECO:0000256" key="1">
    <source>
        <dbReference type="SAM" id="MobiDB-lite"/>
    </source>
</evidence>
<feature type="region of interest" description="Disordered" evidence="1">
    <location>
        <begin position="1"/>
        <end position="30"/>
    </location>
</feature>
<comment type="caution">
    <text evidence="2">The sequence shown here is derived from an EMBL/GenBank/DDBJ whole genome shotgun (WGS) entry which is preliminary data.</text>
</comment>
<proteinExistence type="predicted"/>
<accession>A0A1G1YH21</accession>
<reference evidence="2 3" key="1">
    <citation type="journal article" date="2016" name="Nat. Commun.">
        <title>Thousands of microbial genomes shed light on interconnected biogeochemical processes in an aquifer system.</title>
        <authorList>
            <person name="Anantharaman K."/>
            <person name="Brown C.T."/>
            <person name="Hug L.A."/>
            <person name="Sharon I."/>
            <person name="Castelle C.J."/>
            <person name="Probst A.J."/>
            <person name="Thomas B.C."/>
            <person name="Singh A."/>
            <person name="Wilkins M.J."/>
            <person name="Karaoz U."/>
            <person name="Brodie E.L."/>
            <person name="Williams K.H."/>
            <person name="Hubbard S.S."/>
            <person name="Banfield J.F."/>
        </authorList>
    </citation>
    <scope>NUCLEOTIDE SEQUENCE [LARGE SCALE GENOMIC DNA]</scope>
</reference>
<dbReference type="AlphaFoldDB" id="A0A1G1YH21"/>